<dbReference type="EMBL" id="WIXO01000001">
    <property type="protein sequence ID" value="MTE18925.1"/>
    <property type="molecule type" value="Genomic_DNA"/>
</dbReference>
<dbReference type="OrthoDB" id="9805663at2"/>
<dbReference type="InterPro" id="IPR013149">
    <property type="entry name" value="ADH-like_C"/>
</dbReference>
<keyword evidence="4" id="KW-1185">Reference proteome</keyword>
<dbReference type="SUPFAM" id="SSF51735">
    <property type="entry name" value="NAD(P)-binding Rossmann-fold domains"/>
    <property type="match status" value="1"/>
</dbReference>
<accession>A0A6G2B9G9</accession>
<sequence>MALPTTGREWHLTARPEGWPVPEDFALREAPVRAPGSGQILVRNLHMSVDPYMRGRMDDRESYVPPFRLDEPMDGGAVGVVVASEAEGFAPGDHVLHGLGWREYATLDARRASKVDPELAPPTTYLGVLGMPGLTAYAGLLEVASFKEGDAVFVSGAAGAVGSQVGQIARLKGASRVIGSAGSAEKVRLLTEEFGFDAAFNYKDGSVYRQLKEAAPDGIDVYFDNVGGEHLEAAIGSLNVHGRVTVCGMIAQYNDTEPPAAPRNLALVIGKRLRIQGMLVGDHSALRPTFVEEVSGWIRSGELKYHETVVEGIENAVDAFLGMLRGRNVGKMVVSLDD</sequence>
<dbReference type="InterPro" id="IPR020843">
    <property type="entry name" value="ER"/>
</dbReference>
<gene>
    <name evidence="3" type="ORF">F0L17_07210</name>
</gene>
<dbReference type="Gene3D" id="3.90.180.10">
    <property type="entry name" value="Medium-chain alcohol dehydrogenases, catalytic domain"/>
    <property type="match status" value="1"/>
</dbReference>
<feature type="domain" description="Enoyl reductase (ER)" evidence="2">
    <location>
        <begin position="20"/>
        <end position="334"/>
    </location>
</feature>
<dbReference type="AlphaFoldDB" id="A0A6G2B9G9"/>
<dbReference type="RefSeq" id="WP_155070418.1">
    <property type="nucleotide sequence ID" value="NZ_WIXO01000001.1"/>
</dbReference>
<dbReference type="Pfam" id="PF16884">
    <property type="entry name" value="ADH_N_2"/>
    <property type="match status" value="1"/>
</dbReference>
<name>A0A6G2B9G9_9ACTN</name>
<evidence type="ECO:0000313" key="4">
    <source>
        <dbReference type="Proteomes" id="UP000473014"/>
    </source>
</evidence>
<dbReference type="PANTHER" id="PTHR43205">
    <property type="entry name" value="PROSTAGLANDIN REDUCTASE"/>
    <property type="match status" value="1"/>
</dbReference>
<reference evidence="3 4" key="1">
    <citation type="submission" date="2019-11" db="EMBL/GenBank/DDBJ databases">
        <authorList>
            <person name="Yuan L."/>
        </authorList>
    </citation>
    <scope>NUCLEOTIDE SEQUENCE [LARGE SCALE GENOMIC DNA]</scope>
    <source>
        <strain evidence="3 4">TRM43335</strain>
    </source>
</reference>
<dbReference type="SUPFAM" id="SSF50129">
    <property type="entry name" value="GroES-like"/>
    <property type="match status" value="1"/>
</dbReference>
<dbReference type="InterPro" id="IPR045010">
    <property type="entry name" value="MDR_fam"/>
</dbReference>
<dbReference type="InterPro" id="IPR011032">
    <property type="entry name" value="GroES-like_sf"/>
</dbReference>
<evidence type="ECO:0000313" key="3">
    <source>
        <dbReference type="EMBL" id="MTE18925.1"/>
    </source>
</evidence>
<dbReference type="Gene3D" id="3.40.50.720">
    <property type="entry name" value="NAD(P)-binding Rossmann-like Domain"/>
    <property type="match status" value="1"/>
</dbReference>
<organism evidence="3 4">
    <name type="scientific">Streptomyces taklimakanensis</name>
    <dbReference type="NCBI Taxonomy" id="2569853"/>
    <lineage>
        <taxon>Bacteria</taxon>
        <taxon>Bacillati</taxon>
        <taxon>Actinomycetota</taxon>
        <taxon>Actinomycetes</taxon>
        <taxon>Kitasatosporales</taxon>
        <taxon>Streptomycetaceae</taxon>
        <taxon>Streptomyces</taxon>
    </lineage>
</organism>
<dbReference type="Pfam" id="PF00107">
    <property type="entry name" value="ADH_zinc_N"/>
    <property type="match status" value="1"/>
</dbReference>
<protein>
    <submittedName>
        <fullName evidence="3">Zinc-binding dehydrogenase</fullName>
    </submittedName>
</protein>
<evidence type="ECO:0000259" key="2">
    <source>
        <dbReference type="SMART" id="SM00829"/>
    </source>
</evidence>
<proteinExistence type="predicted"/>
<dbReference type="InterPro" id="IPR036291">
    <property type="entry name" value="NAD(P)-bd_dom_sf"/>
</dbReference>
<dbReference type="GO" id="GO:0016628">
    <property type="term" value="F:oxidoreductase activity, acting on the CH-CH group of donors, NAD or NADP as acceptor"/>
    <property type="evidence" value="ECO:0007669"/>
    <property type="project" value="InterPro"/>
</dbReference>
<keyword evidence="1" id="KW-0560">Oxidoreductase</keyword>
<evidence type="ECO:0000256" key="1">
    <source>
        <dbReference type="ARBA" id="ARBA00023002"/>
    </source>
</evidence>
<dbReference type="Proteomes" id="UP000473014">
    <property type="component" value="Unassembled WGS sequence"/>
</dbReference>
<dbReference type="PANTHER" id="PTHR43205:SF7">
    <property type="entry name" value="PROSTAGLANDIN REDUCTASE 1"/>
    <property type="match status" value="1"/>
</dbReference>
<dbReference type="SMART" id="SM00829">
    <property type="entry name" value="PKS_ER"/>
    <property type="match status" value="1"/>
</dbReference>
<dbReference type="FunFam" id="3.40.50.720:FF:000121">
    <property type="entry name" value="Prostaglandin reductase 2"/>
    <property type="match status" value="1"/>
</dbReference>
<comment type="caution">
    <text evidence="3">The sequence shown here is derived from an EMBL/GenBank/DDBJ whole genome shotgun (WGS) entry which is preliminary data.</text>
</comment>
<dbReference type="InterPro" id="IPR041694">
    <property type="entry name" value="ADH_N_2"/>
</dbReference>
<dbReference type="CDD" id="cd05288">
    <property type="entry name" value="PGDH"/>
    <property type="match status" value="1"/>
</dbReference>